<name>A0ABR7CV76_9BACT</name>
<evidence type="ECO:0000313" key="3">
    <source>
        <dbReference type="Proteomes" id="UP000646484"/>
    </source>
</evidence>
<evidence type="ECO:0000313" key="2">
    <source>
        <dbReference type="EMBL" id="MBC5619568.1"/>
    </source>
</evidence>
<dbReference type="PROSITE" id="PS51257">
    <property type="entry name" value="PROKAR_LIPOPROTEIN"/>
    <property type="match status" value="1"/>
</dbReference>
<evidence type="ECO:0000256" key="1">
    <source>
        <dbReference type="SAM" id="Coils"/>
    </source>
</evidence>
<sequence>MKRIMYVLMLGFVFGLSACEKVEVGYLETNNAVYSIDTLFLYNVEERLVEYKEYEAKFNEQAGPINQRLEAIEEEIEEKRYEIYDIDDILYDLNYEIEAGTATDEMRAEYDRLMEEREGINAEIRKLENERWDKRDELKRIAKELGFDSAAQITDGVAKLENTLKYNIPWNTSPLGGILGTQPMTYSIGEIKNEKPENAELFRKSLSIMGGGIMFVAFDVEAPAGTYTVSVVVENEGQRAVLEDAFTFILEE</sequence>
<proteinExistence type="predicted"/>
<accession>A0ABR7CV76</accession>
<gene>
    <name evidence="2" type="ORF">H8S64_00485</name>
</gene>
<comment type="caution">
    <text evidence="2">The sequence shown here is derived from an EMBL/GenBank/DDBJ whole genome shotgun (WGS) entry which is preliminary data.</text>
</comment>
<keyword evidence="3" id="KW-1185">Reference proteome</keyword>
<reference evidence="2 3" key="1">
    <citation type="submission" date="2020-08" db="EMBL/GenBank/DDBJ databases">
        <title>Genome public.</title>
        <authorList>
            <person name="Liu C."/>
            <person name="Sun Q."/>
        </authorList>
    </citation>
    <scope>NUCLEOTIDE SEQUENCE [LARGE SCALE GENOMIC DNA]</scope>
    <source>
        <strain evidence="2 3">NSJ-56</strain>
    </source>
</reference>
<dbReference type="RefSeq" id="WP_186974557.1">
    <property type="nucleotide sequence ID" value="NZ_JACOOH010000001.1"/>
</dbReference>
<feature type="coiled-coil region" evidence="1">
    <location>
        <begin position="103"/>
        <end position="144"/>
    </location>
</feature>
<dbReference type="EMBL" id="JACOOH010000001">
    <property type="protein sequence ID" value="MBC5619568.1"/>
    <property type="molecule type" value="Genomic_DNA"/>
</dbReference>
<organism evidence="2 3">
    <name type="scientific">Butyricimonas hominis</name>
    <dbReference type="NCBI Taxonomy" id="2763032"/>
    <lineage>
        <taxon>Bacteria</taxon>
        <taxon>Pseudomonadati</taxon>
        <taxon>Bacteroidota</taxon>
        <taxon>Bacteroidia</taxon>
        <taxon>Bacteroidales</taxon>
        <taxon>Odoribacteraceae</taxon>
        <taxon>Butyricimonas</taxon>
    </lineage>
</organism>
<keyword evidence="1" id="KW-0175">Coiled coil</keyword>
<dbReference type="Proteomes" id="UP000646484">
    <property type="component" value="Unassembled WGS sequence"/>
</dbReference>
<protein>
    <submittedName>
        <fullName evidence="2">Uncharacterized protein</fullName>
    </submittedName>
</protein>